<reference evidence="2" key="1">
    <citation type="submission" date="2016-10" db="EMBL/GenBank/DDBJ databases">
        <authorList>
            <person name="Varghese N."/>
            <person name="Submissions S."/>
        </authorList>
    </citation>
    <scope>NUCLEOTIDE SEQUENCE [LARGE SCALE GENOMIC DNA]</scope>
    <source>
        <strain evidence="2">IBRC-M10078</strain>
    </source>
</reference>
<dbReference type="EMBL" id="FNJU01000021">
    <property type="protein sequence ID" value="SDP96243.1"/>
    <property type="molecule type" value="Genomic_DNA"/>
</dbReference>
<protein>
    <submittedName>
        <fullName evidence="1">Uncharacterized protein</fullName>
    </submittedName>
</protein>
<dbReference type="STRING" id="930152.SAMN05216565_1213"/>
<keyword evidence="2" id="KW-1185">Reference proteome</keyword>
<evidence type="ECO:0000313" key="1">
    <source>
        <dbReference type="EMBL" id="SDP96243.1"/>
    </source>
</evidence>
<dbReference type="RefSeq" id="WP_090859604.1">
    <property type="nucleotide sequence ID" value="NZ_FNJU01000021.1"/>
</dbReference>
<dbReference type="Proteomes" id="UP000199159">
    <property type="component" value="Unassembled WGS sequence"/>
</dbReference>
<evidence type="ECO:0000313" key="2">
    <source>
        <dbReference type="Proteomes" id="UP000199159"/>
    </source>
</evidence>
<organism evidence="1 2">
    <name type="scientific">Litchfieldia salsa</name>
    <dbReference type="NCBI Taxonomy" id="930152"/>
    <lineage>
        <taxon>Bacteria</taxon>
        <taxon>Bacillati</taxon>
        <taxon>Bacillota</taxon>
        <taxon>Bacilli</taxon>
        <taxon>Bacillales</taxon>
        <taxon>Bacillaceae</taxon>
        <taxon>Litchfieldia</taxon>
    </lineage>
</organism>
<sequence length="160" mass="18111">MNVELAFIKTEKIDNIIDNIKERLVSLPDTFGTQPDVGIPNSYDSILAIENNRKIAVSQVSKGWISIIESKEVNDYKLLLDLSVNIQTEVIGIVLSEVTGNYGYVEINAGKVMSLFHSEQEEIDEEVINNLLLDKQINIPIYMFREVASNKNLGWQIIKK</sequence>
<name>A0A1H0WZW2_9BACI</name>
<accession>A0A1H0WZW2</accession>
<dbReference type="AlphaFoldDB" id="A0A1H0WZW2"/>
<gene>
    <name evidence="1" type="ORF">SAMN05216565_1213</name>
</gene>
<proteinExistence type="predicted"/>
<dbReference type="OrthoDB" id="2868740at2"/>